<dbReference type="OrthoDB" id="1896520at2759"/>
<accession>A0A2I4FB86</accession>
<dbReference type="KEGG" id="jre:108997210"/>
<evidence type="ECO:0000256" key="1">
    <source>
        <dbReference type="ARBA" id="ARBA00010049"/>
    </source>
</evidence>
<evidence type="ECO:0000313" key="4">
    <source>
        <dbReference type="RefSeq" id="XP_018828917.2"/>
    </source>
</evidence>
<dbReference type="RefSeq" id="XP_018828917.2">
    <property type="nucleotide sequence ID" value="XM_018973372.2"/>
</dbReference>
<sequence>MATKVFLFALCAILPALIVSAGRPARNPFIVRGKVYCDTCRAGFETSATTYITGAKVRVECKDRNTMQLLYSKEGTTDSTGTYSILVAEDHEDQLCDAMLVSSSQHDCATASPGRERARVILTGYNGIASNNRFVNAMGFMKEEALSGCAEVLKQYQEDDE</sequence>
<dbReference type="Proteomes" id="UP000235220">
    <property type="component" value="Chromosome 13"/>
</dbReference>
<proteinExistence type="inferred from homology"/>
<evidence type="ECO:0000313" key="3">
    <source>
        <dbReference type="Proteomes" id="UP000235220"/>
    </source>
</evidence>
<dbReference type="GeneID" id="108997210"/>
<keyword evidence="2" id="KW-1015">Disulfide bond</keyword>
<dbReference type="PANTHER" id="PTHR31614:SF5">
    <property type="entry name" value="ALLERGEN-LIKE PROTEIN BRSN20"/>
    <property type="match status" value="1"/>
</dbReference>
<dbReference type="AlphaFoldDB" id="A0A2I4FB86"/>
<dbReference type="PANTHER" id="PTHR31614">
    <property type="entry name" value="PROTEIN DOWNSTREAM OF FLC-RELATED"/>
    <property type="match status" value="1"/>
</dbReference>
<keyword evidence="3" id="KW-1185">Reference proteome</keyword>
<name>A0A2I4FB86_JUGRE</name>
<dbReference type="Pfam" id="PF01190">
    <property type="entry name" value="Pollen_Ole_e_1"/>
    <property type="match status" value="1"/>
</dbReference>
<comment type="similarity">
    <text evidence="1">Belongs to the Ole e I family.</text>
</comment>
<evidence type="ECO:0000256" key="2">
    <source>
        <dbReference type="ARBA" id="ARBA00023157"/>
    </source>
</evidence>
<gene>
    <name evidence="4" type="primary">LOC108997210</name>
</gene>
<dbReference type="FunCoup" id="A0A2I4FB86">
    <property type="interactions" value="577"/>
</dbReference>
<protein>
    <submittedName>
        <fullName evidence="4">Pollen-specific protein C13-like</fullName>
    </submittedName>
</protein>
<reference evidence="4" key="1">
    <citation type="submission" date="2025-08" db="UniProtKB">
        <authorList>
            <consortium name="RefSeq"/>
        </authorList>
    </citation>
    <scope>IDENTIFICATION</scope>
    <source>
        <tissue evidence="4">Leaves</tissue>
    </source>
</reference>
<dbReference type="STRING" id="51240.A0A2I4FB86"/>
<dbReference type="Gramene" id="Jr13_27550_p1">
    <property type="protein sequence ID" value="cds.Jr13_27550_p1"/>
    <property type="gene ID" value="Jr13_27550"/>
</dbReference>
<dbReference type="InterPro" id="IPR006041">
    <property type="entry name" value="Pollen_Ole_e1_allergen"/>
</dbReference>
<organism evidence="3 4">
    <name type="scientific">Juglans regia</name>
    <name type="common">English walnut</name>
    <dbReference type="NCBI Taxonomy" id="51240"/>
    <lineage>
        <taxon>Eukaryota</taxon>
        <taxon>Viridiplantae</taxon>
        <taxon>Streptophyta</taxon>
        <taxon>Embryophyta</taxon>
        <taxon>Tracheophyta</taxon>
        <taxon>Spermatophyta</taxon>
        <taxon>Magnoliopsida</taxon>
        <taxon>eudicotyledons</taxon>
        <taxon>Gunneridae</taxon>
        <taxon>Pentapetalae</taxon>
        <taxon>rosids</taxon>
        <taxon>fabids</taxon>
        <taxon>Fagales</taxon>
        <taxon>Juglandaceae</taxon>
        <taxon>Juglans</taxon>
    </lineage>
</organism>